<dbReference type="Pfam" id="PF01509">
    <property type="entry name" value="TruB_N"/>
    <property type="match status" value="1"/>
</dbReference>
<dbReference type="GO" id="GO:0000495">
    <property type="term" value="P:box H/ACA sno(s)RNA 3'-end processing"/>
    <property type="evidence" value="ECO:0007669"/>
    <property type="project" value="TreeGrafter"/>
</dbReference>
<comment type="subunit">
    <text evidence="5">Component of the small nucleolar ribonucleoprotein particle containing H/ACA-type snoRNAs (H/ACA snoRNPs).</text>
</comment>
<evidence type="ECO:0000256" key="3">
    <source>
        <dbReference type="ARBA" id="ARBA00023235"/>
    </source>
</evidence>
<dbReference type="InterPro" id="IPR032819">
    <property type="entry name" value="TruB_C"/>
</dbReference>
<keyword evidence="10" id="KW-1185">Reference proteome</keyword>
<evidence type="ECO:0000256" key="5">
    <source>
        <dbReference type="ARBA" id="ARBA00066217"/>
    </source>
</evidence>
<dbReference type="Gene3D" id="2.30.130.10">
    <property type="entry name" value="PUA domain"/>
    <property type="match status" value="1"/>
</dbReference>
<dbReference type="Proteomes" id="UP000095287">
    <property type="component" value="Unplaced"/>
</dbReference>
<dbReference type="CDD" id="cd02572">
    <property type="entry name" value="PseudoU_synth_hDyskerin"/>
    <property type="match status" value="1"/>
</dbReference>
<dbReference type="InterPro" id="IPR020103">
    <property type="entry name" value="PsdUridine_synth_cat_dom_sf"/>
</dbReference>
<evidence type="ECO:0000256" key="1">
    <source>
        <dbReference type="ARBA" id="ARBA00000073"/>
    </source>
</evidence>
<dbReference type="GO" id="GO:0009982">
    <property type="term" value="F:pseudouridine synthase activity"/>
    <property type="evidence" value="ECO:0007669"/>
    <property type="project" value="InterPro"/>
</dbReference>
<dbReference type="Pfam" id="PF01472">
    <property type="entry name" value="PUA"/>
    <property type="match status" value="1"/>
</dbReference>
<dbReference type="PANTHER" id="PTHR23127:SF0">
    <property type="entry name" value="H_ACA RIBONUCLEOPROTEIN COMPLEX SUBUNIT DKC1"/>
    <property type="match status" value="1"/>
</dbReference>
<dbReference type="CDD" id="cd21148">
    <property type="entry name" value="PUA_Cbf5"/>
    <property type="match status" value="1"/>
</dbReference>
<dbReference type="PROSITE" id="PS50890">
    <property type="entry name" value="PUA"/>
    <property type="match status" value="1"/>
</dbReference>
<sequence>MGKDKKSKSQKKTDLGSVQAENDFVLQSSHDPPKLNCADWPLLLKNFDQLNVRTSHYTPLPDGCSPLRRDIAKYIQYGVLNLDKPANPSSHEVVAWIKRILKCEKTGHSGTLDPKVSGCLIVCIDRATRLAKSQQGAGKEYVCIFRLHEKIEDEAKIKQVLEKLTGAQFQRPPLISAVKRQLRVRSVYETKLIEFLPEQNMGIYWLSCEAGTYVRTHVVHLGLLLGCGAQMQELRRVRSGVTSEHDQLVTMHDILDAQYLKEHNNDDSYLRHIIRPLEALLTGHKRLIMKDSAVDAICYGAKILIPGLLRYDDGIEIGKEIVVCTTKGEAICIATALMTTSTIATVDHGVVAKIKRVIMDRSTYPRKWKLGPVSSKKQQMIKDNLLDKYGRKNENTPKEWVSAYHDYSAPSGSKKEIKKEEPEAMEAVDEVQPPTKKSKKAVKEESSSSSDSD</sequence>
<evidence type="ECO:0000313" key="11">
    <source>
        <dbReference type="WBParaSite" id="L893_g10021.t1"/>
    </source>
</evidence>
<feature type="compositionally biased region" description="Basic and acidic residues" evidence="7">
    <location>
        <begin position="413"/>
        <end position="422"/>
    </location>
</feature>
<dbReference type="SUPFAM" id="SSF55120">
    <property type="entry name" value="Pseudouridine synthase"/>
    <property type="match status" value="1"/>
</dbReference>
<reference evidence="11" key="1">
    <citation type="submission" date="2016-11" db="UniProtKB">
        <authorList>
            <consortium name="WormBaseParasite"/>
        </authorList>
    </citation>
    <scope>IDENTIFICATION</scope>
</reference>
<dbReference type="SMART" id="SM00359">
    <property type="entry name" value="PUA"/>
    <property type="match status" value="1"/>
</dbReference>
<feature type="region of interest" description="Disordered" evidence="7">
    <location>
        <begin position="401"/>
        <end position="453"/>
    </location>
</feature>
<proteinExistence type="inferred from homology"/>
<dbReference type="NCBIfam" id="TIGR00451">
    <property type="entry name" value="unchar_dom_2"/>
    <property type="match status" value="1"/>
</dbReference>
<dbReference type="PANTHER" id="PTHR23127">
    <property type="entry name" value="CENTROMERE/MICROTUBULE BINDING PROTEIN CBF5"/>
    <property type="match status" value="1"/>
</dbReference>
<dbReference type="InterPro" id="IPR015947">
    <property type="entry name" value="PUA-like_sf"/>
</dbReference>
<comment type="similarity">
    <text evidence="2">Belongs to the pseudouridine synthase TruB family.</text>
</comment>
<dbReference type="InterPro" id="IPR012960">
    <property type="entry name" value="Dyskerin-like"/>
</dbReference>
<comment type="function">
    <text evidence="4">Plays a central role in ribosomal RNA processing. Probable catalytic subunit of H/ACA small nucleolar ribonucleoprotein (H/ACA snoRNP) complex, which catalyzes pseudouridylation of rRNA. This involves the isomerization of uridine such that the ribose is subsequently attached to C5, instead of the normal N1. Pseudouridine ('psi') residues may serve to stabilize the conformation of rRNAs.</text>
</comment>
<comment type="catalytic activity">
    <reaction evidence="1">
        <text>a uridine in RNA = a pseudouridine in RNA</text>
        <dbReference type="Rhea" id="RHEA:48348"/>
        <dbReference type="Rhea" id="RHEA-COMP:12068"/>
        <dbReference type="Rhea" id="RHEA-COMP:12069"/>
        <dbReference type="ChEBI" id="CHEBI:65314"/>
        <dbReference type="ChEBI" id="CHEBI:65315"/>
    </reaction>
</comment>
<dbReference type="WBParaSite" id="L893_g10021.t1">
    <property type="protein sequence ID" value="L893_g10021.t1"/>
    <property type="gene ID" value="L893_g10021"/>
</dbReference>
<evidence type="ECO:0000256" key="7">
    <source>
        <dbReference type="SAM" id="MobiDB-lite"/>
    </source>
</evidence>
<dbReference type="GO" id="GO:0003723">
    <property type="term" value="F:RNA binding"/>
    <property type="evidence" value="ECO:0007669"/>
    <property type="project" value="InterPro"/>
</dbReference>
<evidence type="ECO:0000256" key="2">
    <source>
        <dbReference type="ARBA" id="ARBA00008999"/>
    </source>
</evidence>
<keyword evidence="3" id="KW-0413">Isomerase</keyword>
<evidence type="ECO:0000259" key="9">
    <source>
        <dbReference type="SMART" id="SM01136"/>
    </source>
</evidence>
<accession>A0A1I7XW03</accession>
<dbReference type="NCBIfam" id="NF003280">
    <property type="entry name" value="PRK04270.1"/>
    <property type="match status" value="1"/>
</dbReference>
<feature type="domain" description="Dyskerin-like" evidence="9">
    <location>
        <begin position="36"/>
        <end position="94"/>
    </location>
</feature>
<dbReference type="InterPro" id="IPR002478">
    <property type="entry name" value="PUA"/>
</dbReference>
<evidence type="ECO:0000259" key="8">
    <source>
        <dbReference type="SMART" id="SM00359"/>
    </source>
</evidence>
<dbReference type="SMART" id="SM01136">
    <property type="entry name" value="DKCLD"/>
    <property type="match status" value="1"/>
</dbReference>
<evidence type="ECO:0000256" key="4">
    <source>
        <dbReference type="ARBA" id="ARBA00054439"/>
    </source>
</evidence>
<evidence type="ECO:0000256" key="6">
    <source>
        <dbReference type="ARBA" id="ARBA00071836"/>
    </source>
</evidence>
<feature type="domain" description="PUA" evidence="8">
    <location>
        <begin position="285"/>
        <end position="359"/>
    </location>
</feature>
<dbReference type="FunFam" id="3.30.2350.10:FF:000001">
    <property type="entry name" value="H/ACA ribonucleoprotein complex subunit CBF5"/>
    <property type="match status" value="1"/>
</dbReference>
<evidence type="ECO:0000313" key="10">
    <source>
        <dbReference type="Proteomes" id="UP000095287"/>
    </source>
</evidence>
<dbReference type="InterPro" id="IPR036974">
    <property type="entry name" value="PUA_sf"/>
</dbReference>
<name>A0A1I7XW03_9BILA</name>
<dbReference type="AlphaFoldDB" id="A0A1I7XW03"/>
<dbReference type="GO" id="GO:1990481">
    <property type="term" value="P:mRNA pseudouridine synthesis"/>
    <property type="evidence" value="ECO:0007669"/>
    <property type="project" value="TreeGrafter"/>
</dbReference>
<dbReference type="GO" id="GO:0031120">
    <property type="term" value="P:snRNA pseudouridine synthesis"/>
    <property type="evidence" value="ECO:0007669"/>
    <property type="project" value="TreeGrafter"/>
</dbReference>
<organism evidence="10 11">
    <name type="scientific">Steinernema glaseri</name>
    <dbReference type="NCBI Taxonomy" id="37863"/>
    <lineage>
        <taxon>Eukaryota</taxon>
        <taxon>Metazoa</taxon>
        <taxon>Ecdysozoa</taxon>
        <taxon>Nematoda</taxon>
        <taxon>Chromadorea</taxon>
        <taxon>Rhabditida</taxon>
        <taxon>Tylenchina</taxon>
        <taxon>Panagrolaimomorpha</taxon>
        <taxon>Strongyloidoidea</taxon>
        <taxon>Steinernematidae</taxon>
        <taxon>Steinernema</taxon>
    </lineage>
</organism>
<dbReference type="InterPro" id="IPR002501">
    <property type="entry name" value="PsdUridine_synth_N"/>
</dbReference>
<dbReference type="SUPFAM" id="SSF88697">
    <property type="entry name" value="PUA domain-like"/>
    <property type="match status" value="1"/>
</dbReference>
<dbReference type="NCBIfam" id="TIGR00425">
    <property type="entry name" value="CBF5"/>
    <property type="match status" value="1"/>
</dbReference>
<dbReference type="Gene3D" id="3.30.2350.10">
    <property type="entry name" value="Pseudouridine synthase"/>
    <property type="match status" value="1"/>
</dbReference>
<protein>
    <recommendedName>
        <fullName evidence="6">Putative H/ACA ribonucleoprotein complex subunit 4</fullName>
    </recommendedName>
</protein>
<dbReference type="GO" id="GO:0031429">
    <property type="term" value="C:box H/ACA snoRNP complex"/>
    <property type="evidence" value="ECO:0007669"/>
    <property type="project" value="TreeGrafter"/>
</dbReference>
<dbReference type="Pfam" id="PF16198">
    <property type="entry name" value="TruB_C_2"/>
    <property type="match status" value="1"/>
</dbReference>
<dbReference type="Pfam" id="PF08068">
    <property type="entry name" value="DKCLD"/>
    <property type="match status" value="1"/>
</dbReference>
<dbReference type="InterPro" id="IPR004521">
    <property type="entry name" value="Uncharacterised_CHP00451"/>
</dbReference>
<dbReference type="InterPro" id="IPR004802">
    <property type="entry name" value="tRNA_PsdUridine_synth_B_fam"/>
</dbReference>
<dbReference type="GO" id="GO:0031118">
    <property type="term" value="P:rRNA pseudouridine synthesis"/>
    <property type="evidence" value="ECO:0007669"/>
    <property type="project" value="TreeGrafter"/>
</dbReference>